<dbReference type="GO" id="GO:0046872">
    <property type="term" value="F:metal ion binding"/>
    <property type="evidence" value="ECO:0007669"/>
    <property type="project" value="UniProtKB-KW"/>
</dbReference>
<dbReference type="PRINTS" id="PR00457">
    <property type="entry name" value="ANPEROXIDASE"/>
</dbReference>
<feature type="region of interest" description="Disordered" evidence="9">
    <location>
        <begin position="867"/>
        <end position="1174"/>
    </location>
</feature>
<dbReference type="PROSITE" id="PS50292">
    <property type="entry name" value="PEROXIDASE_3"/>
    <property type="match status" value="1"/>
</dbReference>
<dbReference type="CDD" id="cd09823">
    <property type="entry name" value="peroxinectin_like"/>
    <property type="match status" value="1"/>
</dbReference>
<feature type="region of interest" description="Disordered" evidence="9">
    <location>
        <begin position="1397"/>
        <end position="1418"/>
    </location>
</feature>
<dbReference type="Gene3D" id="1.10.640.10">
    <property type="entry name" value="Haem peroxidase domain superfamily, animal type"/>
    <property type="match status" value="1"/>
</dbReference>
<evidence type="ECO:0000256" key="2">
    <source>
        <dbReference type="ARBA" id="ARBA00022525"/>
    </source>
</evidence>
<keyword evidence="8" id="KW-0479">Metal-binding</keyword>
<dbReference type="OrthoDB" id="823504at2759"/>
<evidence type="ECO:0000256" key="7">
    <source>
        <dbReference type="ARBA" id="ARBA00023004"/>
    </source>
</evidence>
<feature type="compositionally biased region" description="Polar residues" evidence="9">
    <location>
        <begin position="1064"/>
        <end position="1078"/>
    </location>
</feature>
<dbReference type="InParanoid" id="E2BAM2"/>
<proteinExistence type="predicted"/>
<evidence type="ECO:0000256" key="8">
    <source>
        <dbReference type="PIRSR" id="PIRSR619791-2"/>
    </source>
</evidence>
<dbReference type="EMBL" id="GL446793">
    <property type="protein sequence ID" value="EFN87248.1"/>
    <property type="molecule type" value="Genomic_DNA"/>
</dbReference>
<dbReference type="OMA" id="VNQPCQR"/>
<feature type="compositionally biased region" description="Polar residues" evidence="9">
    <location>
        <begin position="991"/>
        <end position="1020"/>
    </location>
</feature>
<feature type="compositionally biased region" description="Polar residues" evidence="9">
    <location>
        <begin position="1046"/>
        <end position="1056"/>
    </location>
</feature>
<keyword evidence="3" id="KW-0575">Peroxidase</keyword>
<feature type="region of interest" description="Disordered" evidence="9">
    <location>
        <begin position="686"/>
        <end position="719"/>
    </location>
</feature>
<feature type="compositionally biased region" description="Polar residues" evidence="9">
    <location>
        <begin position="1101"/>
        <end position="1115"/>
    </location>
</feature>
<evidence type="ECO:0000313" key="11">
    <source>
        <dbReference type="Proteomes" id="UP000008237"/>
    </source>
</evidence>
<dbReference type="GO" id="GO:0022412">
    <property type="term" value="P:cellular process involved in reproduction in multicellular organism"/>
    <property type="evidence" value="ECO:0007669"/>
    <property type="project" value="UniProtKB-ARBA"/>
</dbReference>
<feature type="compositionally biased region" description="Polar residues" evidence="9">
    <location>
        <begin position="956"/>
        <end position="974"/>
    </location>
</feature>
<keyword evidence="5" id="KW-0732">Signal</keyword>
<reference evidence="10 11" key="1">
    <citation type="journal article" date="2010" name="Science">
        <title>Genomic comparison of the ants Camponotus floridanus and Harpegnathos saltator.</title>
        <authorList>
            <person name="Bonasio R."/>
            <person name="Zhang G."/>
            <person name="Ye C."/>
            <person name="Mutti N.S."/>
            <person name="Fang X."/>
            <person name="Qin N."/>
            <person name="Donahue G."/>
            <person name="Yang P."/>
            <person name="Li Q."/>
            <person name="Li C."/>
            <person name="Zhang P."/>
            <person name="Huang Z."/>
            <person name="Berger S.L."/>
            <person name="Reinberg D."/>
            <person name="Wang J."/>
            <person name="Liebig J."/>
        </authorList>
    </citation>
    <scope>NUCLEOTIDE SEQUENCE [LARGE SCALE GENOMIC DNA]</scope>
    <source>
        <strain evidence="10 11">R22 G/1</strain>
    </source>
</reference>
<evidence type="ECO:0000256" key="3">
    <source>
        <dbReference type="ARBA" id="ARBA00022559"/>
    </source>
</evidence>
<name>E2BAM2_HARSA</name>
<accession>E2BAM2</accession>
<dbReference type="SUPFAM" id="SSF48113">
    <property type="entry name" value="Heme-dependent peroxidases"/>
    <property type="match status" value="1"/>
</dbReference>
<evidence type="ECO:0000256" key="6">
    <source>
        <dbReference type="ARBA" id="ARBA00023002"/>
    </source>
</evidence>
<sequence length="1418" mass="158981">MEAANFGLRAMHNLYYVQEPKLYSMGLYLKRDEPARYVAAFNDQSEEARNLARFGYATLQGTAMYMKKFPGAPLELPLSRSTRRTSLEQQCPRRGTPQCPPASLRYRTSDGSCNNLRDLWWGSAMSTMQRFLPAIYHDGVQSVRRSTSGRPLPSPRDISGLIHEDQDIPLASVTHMLMQWGQFVDHDLTATGQSRGFNGTVPQCCLPGGAGFQPPEFMHPECLPIAVSLRDSFYGPLGVRCLEFLRSGPAPKEGCEFGPREQLSQVTSYLDASMVYSSNALQSDSLRLFRSGLLQYGRIQSLRRPPLPKRESDLCKLGSLSTTCFRAGDGRLSEQPALTSLHVVFLRLHNRIATELSALNSHWSDEKLFQETRRIVGAVVQHITYREFLPIILGPQVMRIFDLEVLKKGYYEGYDSTVNPNIANAFSTAAYRFGHSLVQRSFVRFDSDHRPLFNNVSIHDEFRNPVNLETAGSVDRLVLGLANQPCQRRDEFITEEVTNHLFQTPGFAFGMDLASLNIQRGRDHGLPPYVRWREPCGLSPIRTFEDLDRVMSPSTMAKFRSLYSSVEDIDLFPAGLAERSVVGGLVGPTFACIIGQQFSNLRRGDRFWYENPESESSFTAGQLQQIRRVTLAQVLCKTLDTIETIQPFVFLATDTLKNRRLSCEDPTIGQLDLEFWAERSFRHNVDDPQTKTKRTASDSLSVSRSKEEKNTNIRRQSNREQITLPQKPFTSSIHQSNKIVVKRPIGRPENVSIVVHNNAVSAPVFVNDGIYGSNIRIRQQPTVKPTSAFNQGVSNYPVHRPPTKPIPTTIPHSAYLYVPQAYNDPNNPNPLVYGYKSPVSQSAVFYDNYSPSSPRPTLYTYYTNFQQKPTTQTPNHEVDGYLLNYGSPHHEQDSFPAHHAYDRPKPGQVANSGHPYEPNTEQRPPQKPSSKPSYESSNDESYHKPGYSGLKPPTISRPSFGSNDQPYHGQNSDYLPSRPRPTSASASRPSDQSYDTQNGRPSEDYSANSNQPQRQDQWNLNGHHKRPYDYDDPDAYQKRPKPQSGPYANSGTNIPSHPQEDAAPSNSYWQGSTLSNNYGKYPDATLTYQSSTPAQNEPFESHSSSFYQKPTTSRPVYQEGSPAPYSSPYPKESIDKPLPAANLYEETNSYKNPNNPNEQSPYRDITHQSRPTPTTYWSEVSTLQMQKQEGSLKPRPIKVQSVTIVTEAVETVHHPGHSGYISQYKVTSEVPMPLKQQTKTTNVPVLVRKPGQYYYEKNVLHRYSGEGMLEQIPKSNHHYSTDDNVAEETLAQDRGLSREKIAAEATTDDSITNVSVADSKTTEREESKSTTTMTSTLVTTSGYDINGDDVVDDLEGAFSAVVGNVASLDVPDRMSHWVNTQEDPNLSSMIEMPGILSDESASAAKELPKPIKSGSHAA</sequence>
<dbReference type="GO" id="GO:0005576">
    <property type="term" value="C:extracellular region"/>
    <property type="evidence" value="ECO:0007669"/>
    <property type="project" value="UniProtKB-SubCell"/>
</dbReference>
<dbReference type="InterPro" id="IPR037120">
    <property type="entry name" value="Haem_peroxidase_sf_animal"/>
</dbReference>
<dbReference type="PANTHER" id="PTHR11475:SF109">
    <property type="entry name" value="CHORION PEROXIDASE-LIKE PROTEIN"/>
    <property type="match status" value="1"/>
</dbReference>
<feature type="compositionally biased region" description="Low complexity" evidence="9">
    <location>
        <begin position="976"/>
        <end position="990"/>
    </location>
</feature>
<dbReference type="GO" id="GO:0004601">
    <property type="term" value="F:peroxidase activity"/>
    <property type="evidence" value="ECO:0007669"/>
    <property type="project" value="UniProtKB-KW"/>
</dbReference>
<protein>
    <submittedName>
        <fullName evidence="10">Peroxidasin-like protein</fullName>
    </submittedName>
</protein>
<feature type="region of interest" description="Disordered" evidence="9">
    <location>
        <begin position="786"/>
        <end position="805"/>
    </location>
</feature>
<dbReference type="InterPro" id="IPR019791">
    <property type="entry name" value="Haem_peroxidase_animal"/>
</dbReference>
<evidence type="ECO:0000256" key="9">
    <source>
        <dbReference type="SAM" id="MobiDB-lite"/>
    </source>
</evidence>
<evidence type="ECO:0000256" key="5">
    <source>
        <dbReference type="ARBA" id="ARBA00022729"/>
    </source>
</evidence>
<keyword evidence="4 8" id="KW-0349">Heme</keyword>
<gene>
    <name evidence="10" type="ORF">EAI_13748</name>
</gene>
<keyword evidence="11" id="KW-1185">Reference proteome</keyword>
<feature type="compositionally biased region" description="Polar residues" evidence="9">
    <location>
        <begin position="1145"/>
        <end position="1160"/>
    </location>
</feature>
<organism evidence="11">
    <name type="scientific">Harpegnathos saltator</name>
    <name type="common">Jerdon's jumping ant</name>
    <dbReference type="NCBI Taxonomy" id="610380"/>
    <lineage>
        <taxon>Eukaryota</taxon>
        <taxon>Metazoa</taxon>
        <taxon>Ecdysozoa</taxon>
        <taxon>Arthropoda</taxon>
        <taxon>Hexapoda</taxon>
        <taxon>Insecta</taxon>
        <taxon>Pterygota</taxon>
        <taxon>Neoptera</taxon>
        <taxon>Endopterygota</taxon>
        <taxon>Hymenoptera</taxon>
        <taxon>Apocrita</taxon>
        <taxon>Aculeata</taxon>
        <taxon>Formicoidea</taxon>
        <taxon>Formicidae</taxon>
        <taxon>Ponerinae</taxon>
        <taxon>Ponerini</taxon>
        <taxon>Harpegnathos</taxon>
    </lineage>
</organism>
<evidence type="ECO:0000256" key="4">
    <source>
        <dbReference type="ARBA" id="ARBA00022617"/>
    </source>
</evidence>
<dbReference type="Proteomes" id="UP000008237">
    <property type="component" value="Unassembled WGS sequence"/>
</dbReference>
<dbReference type="FunFam" id="1.10.640.10:FF:000003">
    <property type="entry name" value="chorion peroxidase"/>
    <property type="match status" value="1"/>
</dbReference>
<comment type="subcellular location">
    <subcellularLocation>
        <location evidence="1">Secreted</location>
    </subcellularLocation>
</comment>
<keyword evidence="2" id="KW-0964">Secreted</keyword>
<dbReference type="GO" id="GO:0020037">
    <property type="term" value="F:heme binding"/>
    <property type="evidence" value="ECO:0007669"/>
    <property type="project" value="InterPro"/>
</dbReference>
<feature type="binding site" description="axial binding residue" evidence="8">
    <location>
        <position position="435"/>
    </location>
    <ligand>
        <name>heme b</name>
        <dbReference type="ChEBI" id="CHEBI:60344"/>
    </ligand>
    <ligandPart>
        <name>Fe</name>
        <dbReference type="ChEBI" id="CHEBI:18248"/>
    </ligandPart>
</feature>
<dbReference type="Pfam" id="PF03098">
    <property type="entry name" value="An_peroxidase"/>
    <property type="match status" value="1"/>
</dbReference>
<feature type="compositionally biased region" description="Polar residues" evidence="9">
    <location>
        <begin position="1086"/>
        <end position="1095"/>
    </location>
</feature>
<keyword evidence="7 8" id="KW-0408">Iron</keyword>
<evidence type="ECO:0000313" key="10">
    <source>
        <dbReference type="EMBL" id="EFN87248.1"/>
    </source>
</evidence>
<dbReference type="PANTHER" id="PTHR11475">
    <property type="entry name" value="OXIDASE/PEROXIDASE"/>
    <property type="match status" value="1"/>
</dbReference>
<dbReference type="InterPro" id="IPR010255">
    <property type="entry name" value="Haem_peroxidase_sf"/>
</dbReference>
<keyword evidence="6" id="KW-0560">Oxidoreductase</keyword>
<dbReference type="GO" id="GO:0006979">
    <property type="term" value="P:response to oxidative stress"/>
    <property type="evidence" value="ECO:0007669"/>
    <property type="project" value="InterPro"/>
</dbReference>
<evidence type="ECO:0000256" key="1">
    <source>
        <dbReference type="ARBA" id="ARBA00004613"/>
    </source>
</evidence>